<reference evidence="2" key="1">
    <citation type="journal article" date="2019" name="Int. J. Syst. Evol. Microbiol.">
        <title>The Global Catalogue of Microorganisms (GCM) 10K type strain sequencing project: providing services to taxonomists for standard genome sequencing and annotation.</title>
        <authorList>
            <consortium name="The Broad Institute Genomics Platform"/>
            <consortium name="The Broad Institute Genome Sequencing Center for Infectious Disease"/>
            <person name="Wu L."/>
            <person name="Ma J."/>
        </authorList>
    </citation>
    <scope>NUCLEOTIDE SEQUENCE [LARGE SCALE GENOMIC DNA]</scope>
    <source>
        <strain evidence="2">JCM 17589</strain>
    </source>
</reference>
<comment type="caution">
    <text evidence="1">The sequence shown here is derived from an EMBL/GenBank/DDBJ whole genome shotgun (WGS) entry which is preliminary data.</text>
</comment>
<proteinExistence type="predicted"/>
<protein>
    <submittedName>
        <fullName evidence="1">HEPN domain-containing protein</fullName>
    </submittedName>
</protein>
<accession>A0ABP7Z1W5</accession>
<sequence length="501" mass="56278">MAHERLPSVRKLAADINRVRTQGKNSVRKSADYLHSKADQLAQHGSVEDLVAAELDGDELARSAIFHFTSIRAELARELWSRRVFLGPETLDRLLFRAVAVDRAEDPVLRCLGIVRDRQLARAGMVVFPVHSFGLLAGGLLSFTHRRPWIFSPPDSRIALFPQTNRWSRTLETLDEARGKLGVRKQLPLELLEHWRRSRPVGWLKKNPIMAVAVSTAPGSYYDTEPLVMGRLRAASALVCLLAAVQPRNEVPGASLLSSARVNNWETLNIHHYLNLFDSPADRRALDGDCVPIGLRKAELAEISELNIEIDPRYWGSHHRTAGRFAQAARDTVDRIYDGYMRHAWLRGPSARPDARSQAYTKLHDSLIYFRRSFHTSNQGWSQIVSLAVAFEMMLTDGSNTGPIATKLQRRVRLLLRGRPGVRRYSEVVHDLYKHRNEIVHAGNVPGGIDLTTARHCFALCVVELAGRSTSLDPTTTQPMRDLIGDTRTQSRAKACSHCGR</sequence>
<organism evidence="1 2">
    <name type="scientific">Streptomyces tunisiensis</name>
    <dbReference type="NCBI Taxonomy" id="948699"/>
    <lineage>
        <taxon>Bacteria</taxon>
        <taxon>Bacillati</taxon>
        <taxon>Actinomycetota</taxon>
        <taxon>Actinomycetes</taxon>
        <taxon>Kitasatosporales</taxon>
        <taxon>Streptomycetaceae</taxon>
        <taxon>Streptomyces</taxon>
    </lineage>
</organism>
<dbReference type="EMBL" id="BAABBU010000025">
    <property type="protein sequence ID" value="GAA4145643.1"/>
    <property type="molecule type" value="Genomic_DNA"/>
</dbReference>
<evidence type="ECO:0000313" key="1">
    <source>
        <dbReference type="EMBL" id="GAA4145643.1"/>
    </source>
</evidence>
<dbReference type="RefSeq" id="WP_346157610.1">
    <property type="nucleotide sequence ID" value="NZ_BAABBU010000025.1"/>
</dbReference>
<evidence type="ECO:0000313" key="2">
    <source>
        <dbReference type="Proteomes" id="UP001501845"/>
    </source>
</evidence>
<keyword evidence="2" id="KW-1185">Reference proteome</keyword>
<name>A0ABP7Z1W5_9ACTN</name>
<dbReference type="Proteomes" id="UP001501845">
    <property type="component" value="Unassembled WGS sequence"/>
</dbReference>
<gene>
    <name evidence="1" type="ORF">GCM10022285_50780</name>
</gene>